<dbReference type="KEGG" id="aqu:105314466"/>
<dbReference type="EnsemblMetazoa" id="Aqu2.1.17806_001">
    <property type="protein sequence ID" value="Aqu2.1.17806_001"/>
    <property type="gene ID" value="Aqu2.1.17806"/>
</dbReference>
<dbReference type="OMA" id="THETARM"/>
<dbReference type="eggNOG" id="KOG0101">
    <property type="taxonomic scope" value="Eukaryota"/>
</dbReference>
<dbReference type="Gene3D" id="3.30.420.40">
    <property type="match status" value="2"/>
</dbReference>
<dbReference type="PANTHER" id="PTHR14187:SF5">
    <property type="entry name" value="HEAT SHOCK 70 KDA PROTEIN 12A"/>
    <property type="match status" value="1"/>
</dbReference>
<dbReference type="InterPro" id="IPR043129">
    <property type="entry name" value="ATPase_NBD"/>
</dbReference>
<dbReference type="EnsemblMetazoa" id="XM_011408644.1">
    <property type="protein sequence ID" value="XP_011406946.1"/>
    <property type="gene ID" value="LOC105314466"/>
</dbReference>
<gene>
    <name evidence="1" type="primary">105314466</name>
</gene>
<dbReference type="AlphaFoldDB" id="A0A1X7TRM4"/>
<reference evidence="1" key="2">
    <citation type="submission" date="2017-05" db="UniProtKB">
        <authorList>
            <consortium name="EnsemblMetazoa"/>
        </authorList>
    </citation>
    <scope>IDENTIFICATION</scope>
</reference>
<dbReference type="Proteomes" id="UP000007879">
    <property type="component" value="Unassembled WGS sequence"/>
</dbReference>
<evidence type="ECO:0000313" key="2">
    <source>
        <dbReference type="Proteomes" id="UP000007879"/>
    </source>
</evidence>
<dbReference type="SUPFAM" id="SSF53067">
    <property type="entry name" value="Actin-like ATPase domain"/>
    <property type="match status" value="2"/>
</dbReference>
<evidence type="ECO:0000313" key="1">
    <source>
        <dbReference type="EnsemblMetazoa" id="Aqu2.1.17806_001"/>
    </source>
</evidence>
<sequence>MALAAAAAGGYFAFGFRSIQVIQVRLRKPDYKPPFSRASKIPRTDAGFRVTDGNIAAIDFGTTSVSIAFITKGDEKVNTLTLDNEDQSTRVPNAVLLKKDDGKMKVEAFGSIARKKFTSMRLNEHHTHVYFERIKMLMRREKAVDRDTVVESFSGNKYYLVEVIAFILKYLRDLLIAHFSCTVKPLKTTDFDWVITVPAIWDARGKRMMREAAYLAGLLTEHDGITKFTPVSRRSLPLPDEVNPDRLSLALEPESAALYSQETVGDQIKSDPATSIIPRPSDYMVIDAGGGTIDITAHIEVNGSIVVENIPTGNAWGGTQINEAFSKILEGIVNDPGFEKFLASGDRSQNMADVIKIFYTEFESEKLLFGKEQTEEIRISLPNRFVRFHDKNLQAGIKRRSGIDYEDDTLYISKEVVESELFGPALNGIIECTLEAIKANDTDLSTFYLVGGFGGCKYVHKKVKAAIEKKMSYCNANVIVPPTPQLAVATGAVTWRKNPEKIKARRSDATYGIGVSSPFKDDQHDEYYKFYNDEQENYKCADVFSVFLEKGELVQADQVITTSLTPGYQSEEQATIGIYSTPNLGVQYIKDKNGKSTVINIGQLVIDIPNPDNVPRNERDIDITMDFSGTEIQAKAKYRITGEEVKTVCDFLSAQQT</sequence>
<dbReference type="PANTHER" id="PTHR14187">
    <property type="entry name" value="ALPHA KINASE/ELONGATION FACTOR 2 KINASE"/>
    <property type="match status" value="1"/>
</dbReference>
<dbReference type="InParanoid" id="A0A1X7TRM4"/>
<accession>A0A1X7TRM4</accession>
<keyword evidence="2" id="KW-1185">Reference proteome</keyword>
<dbReference type="OrthoDB" id="2963168at2759"/>
<name>A0A1X7TRM4_AMPQE</name>
<organism evidence="1">
    <name type="scientific">Amphimedon queenslandica</name>
    <name type="common">Sponge</name>
    <dbReference type="NCBI Taxonomy" id="400682"/>
    <lineage>
        <taxon>Eukaryota</taxon>
        <taxon>Metazoa</taxon>
        <taxon>Porifera</taxon>
        <taxon>Demospongiae</taxon>
        <taxon>Heteroscleromorpha</taxon>
        <taxon>Haplosclerida</taxon>
        <taxon>Niphatidae</taxon>
        <taxon>Amphimedon</taxon>
    </lineage>
</organism>
<proteinExistence type="predicted"/>
<dbReference type="CDD" id="cd10229">
    <property type="entry name" value="ASKHA_NBD_HSP70_HSPA12"/>
    <property type="match status" value="1"/>
</dbReference>
<dbReference type="Gene3D" id="3.90.640.10">
    <property type="entry name" value="Actin, Chain A, domain 4"/>
    <property type="match status" value="1"/>
</dbReference>
<protein>
    <submittedName>
        <fullName evidence="1">Uncharacterized protein</fullName>
    </submittedName>
</protein>
<dbReference type="STRING" id="400682.A0A1X7TRM4"/>
<reference evidence="2" key="1">
    <citation type="journal article" date="2010" name="Nature">
        <title>The Amphimedon queenslandica genome and the evolution of animal complexity.</title>
        <authorList>
            <person name="Srivastava M."/>
            <person name="Simakov O."/>
            <person name="Chapman J."/>
            <person name="Fahey B."/>
            <person name="Gauthier M.E."/>
            <person name="Mitros T."/>
            <person name="Richards G.S."/>
            <person name="Conaco C."/>
            <person name="Dacre M."/>
            <person name="Hellsten U."/>
            <person name="Larroux C."/>
            <person name="Putnam N.H."/>
            <person name="Stanke M."/>
            <person name="Adamska M."/>
            <person name="Darling A."/>
            <person name="Degnan S.M."/>
            <person name="Oakley T.H."/>
            <person name="Plachetzki D.C."/>
            <person name="Zhai Y."/>
            <person name="Adamski M."/>
            <person name="Calcino A."/>
            <person name="Cummins S.F."/>
            <person name="Goodstein D.M."/>
            <person name="Harris C."/>
            <person name="Jackson D.J."/>
            <person name="Leys S.P."/>
            <person name="Shu S."/>
            <person name="Woodcroft B.J."/>
            <person name="Vervoort M."/>
            <person name="Kosik K.S."/>
            <person name="Manning G."/>
            <person name="Degnan B.M."/>
            <person name="Rokhsar D.S."/>
        </authorList>
    </citation>
    <scope>NUCLEOTIDE SEQUENCE [LARGE SCALE GENOMIC DNA]</scope>
</reference>